<evidence type="ECO:0000313" key="2">
    <source>
        <dbReference type="EMBL" id="SVA75036.1"/>
    </source>
</evidence>
<dbReference type="InterPro" id="IPR036259">
    <property type="entry name" value="MFS_trans_sf"/>
</dbReference>
<keyword evidence="1" id="KW-1133">Transmembrane helix</keyword>
<evidence type="ECO:0000256" key="1">
    <source>
        <dbReference type="SAM" id="Phobius"/>
    </source>
</evidence>
<reference evidence="2" key="1">
    <citation type="submission" date="2018-05" db="EMBL/GenBank/DDBJ databases">
        <authorList>
            <person name="Lanie J.A."/>
            <person name="Ng W.-L."/>
            <person name="Kazmierczak K.M."/>
            <person name="Andrzejewski T.M."/>
            <person name="Davidsen T.M."/>
            <person name="Wayne K.J."/>
            <person name="Tettelin H."/>
            <person name="Glass J.I."/>
            <person name="Rusch D."/>
            <person name="Podicherti R."/>
            <person name="Tsui H.-C.T."/>
            <person name="Winkler M.E."/>
        </authorList>
    </citation>
    <scope>NUCLEOTIDE SEQUENCE</scope>
</reference>
<gene>
    <name evidence="2" type="ORF">METZ01_LOCUS127890</name>
</gene>
<feature type="transmembrane region" description="Helical" evidence="1">
    <location>
        <begin position="106"/>
        <end position="124"/>
    </location>
</feature>
<dbReference type="Gene3D" id="1.20.1250.20">
    <property type="entry name" value="MFS general substrate transporter like domains"/>
    <property type="match status" value="1"/>
</dbReference>
<feature type="transmembrane region" description="Helical" evidence="1">
    <location>
        <begin position="237"/>
        <end position="258"/>
    </location>
</feature>
<dbReference type="SUPFAM" id="SSF103473">
    <property type="entry name" value="MFS general substrate transporter"/>
    <property type="match status" value="1"/>
</dbReference>
<feature type="non-terminal residue" evidence="2">
    <location>
        <position position="1"/>
    </location>
</feature>
<dbReference type="EMBL" id="UINC01017967">
    <property type="protein sequence ID" value="SVA75036.1"/>
    <property type="molecule type" value="Genomic_DNA"/>
</dbReference>
<keyword evidence="1" id="KW-0472">Membrane</keyword>
<evidence type="ECO:0008006" key="3">
    <source>
        <dbReference type="Google" id="ProtNLM"/>
    </source>
</evidence>
<name>A0A381YD48_9ZZZZ</name>
<feature type="transmembrane region" description="Helical" evidence="1">
    <location>
        <begin position="76"/>
        <end position="94"/>
    </location>
</feature>
<dbReference type="AlphaFoldDB" id="A0A381YD48"/>
<protein>
    <recommendedName>
        <fullName evidence="3">Major facilitator superfamily (MFS) profile domain-containing protein</fullName>
    </recommendedName>
</protein>
<sequence>VISCVGTHKEIPHLHVPKERSIQIKKFLQEGLETISNRSWIVLFFAGCVYSLLVGLATNAGMYHNLYFWQWTPSDIAIFPTVAAVSVIVSALLAGTVARGKEKKNIAVGIFITTIIVGPLPIVLRLLDPYFEATLFPANGTDLLWWLLLIHYVFETCLGALGFIFVGSMVMEIVEDVERTTGRREEGLLGTVSSFIHKLIGAGGVVVSGFIISAVGFDISSGATIEELRGPIINRFATIHVFLGASLPFISTLLLLLFKIDRKGHLDNVENLGYVDK</sequence>
<feature type="transmembrane region" description="Helical" evidence="1">
    <location>
        <begin position="40"/>
        <end position="64"/>
    </location>
</feature>
<organism evidence="2">
    <name type="scientific">marine metagenome</name>
    <dbReference type="NCBI Taxonomy" id="408172"/>
    <lineage>
        <taxon>unclassified sequences</taxon>
        <taxon>metagenomes</taxon>
        <taxon>ecological metagenomes</taxon>
    </lineage>
</organism>
<feature type="transmembrane region" description="Helical" evidence="1">
    <location>
        <begin position="144"/>
        <end position="174"/>
    </location>
</feature>
<keyword evidence="1" id="KW-0812">Transmembrane</keyword>
<accession>A0A381YD48</accession>
<dbReference type="Pfam" id="PF13347">
    <property type="entry name" value="MFS_2"/>
    <property type="match status" value="1"/>
</dbReference>
<proteinExistence type="predicted"/>
<feature type="transmembrane region" description="Helical" evidence="1">
    <location>
        <begin position="195"/>
        <end position="217"/>
    </location>
</feature>